<dbReference type="Pfam" id="PF01019">
    <property type="entry name" value="G_glu_transpept"/>
    <property type="match status" value="1"/>
</dbReference>
<dbReference type="PANTHER" id="PTHR43199:SF1">
    <property type="entry name" value="GLUTATHIONE HYDROLASE PROENZYME"/>
    <property type="match status" value="1"/>
</dbReference>
<keyword evidence="4" id="KW-0865">Zymogen</keyword>
<keyword evidence="3 5" id="KW-0378">Hydrolase</keyword>
<dbReference type="InterPro" id="IPR029055">
    <property type="entry name" value="Ntn_hydrolases_N"/>
</dbReference>
<protein>
    <submittedName>
        <fullName evidence="5">Gamma-glutamyltranspeptidase/glutathione hydrolase</fullName>
    </submittedName>
</protein>
<evidence type="ECO:0000256" key="4">
    <source>
        <dbReference type="ARBA" id="ARBA00023145"/>
    </source>
</evidence>
<dbReference type="EMBL" id="RBIG01000003">
    <property type="protein sequence ID" value="RKQ68191.1"/>
    <property type="molecule type" value="Genomic_DNA"/>
</dbReference>
<evidence type="ECO:0000256" key="3">
    <source>
        <dbReference type="ARBA" id="ARBA00022801"/>
    </source>
</evidence>
<evidence type="ECO:0000313" key="6">
    <source>
        <dbReference type="Proteomes" id="UP000277424"/>
    </source>
</evidence>
<dbReference type="Proteomes" id="UP000277424">
    <property type="component" value="Unassembled WGS sequence"/>
</dbReference>
<dbReference type="PANTHER" id="PTHR43199">
    <property type="entry name" value="GLUTATHIONE HYDROLASE"/>
    <property type="match status" value="1"/>
</dbReference>
<comment type="similarity">
    <text evidence="1">Belongs to the gamma-glutamyltransferase family.</text>
</comment>
<accession>A0A420WB06</accession>
<dbReference type="OrthoDB" id="9781342at2"/>
<reference evidence="5 6" key="1">
    <citation type="submission" date="2018-10" db="EMBL/GenBank/DDBJ databases">
        <title>Comparative analysis of microorganisms from saline springs in Andes Mountain Range, Colombia.</title>
        <authorList>
            <person name="Rubin E."/>
        </authorList>
    </citation>
    <scope>NUCLEOTIDE SEQUENCE [LARGE SCALE GENOMIC DNA]</scope>
    <source>
        <strain evidence="5 6">USBA 36</strain>
    </source>
</reference>
<dbReference type="PRINTS" id="PR01210">
    <property type="entry name" value="GGTRANSPTASE"/>
</dbReference>
<dbReference type="RefSeq" id="WP_121220732.1">
    <property type="nucleotide sequence ID" value="NZ_RBIG01000003.1"/>
</dbReference>
<gene>
    <name evidence="5" type="ORF">BCL74_2666</name>
</gene>
<name>A0A420WB06_9PROT</name>
<proteinExistence type="inferred from homology"/>
<keyword evidence="2" id="KW-0808">Transferase</keyword>
<dbReference type="InterPro" id="IPR051792">
    <property type="entry name" value="GGT_bact"/>
</dbReference>
<dbReference type="Gene3D" id="3.60.20.40">
    <property type="match status" value="1"/>
</dbReference>
<organism evidence="5 6">
    <name type="scientific">Oceanibaculum indicum</name>
    <dbReference type="NCBI Taxonomy" id="526216"/>
    <lineage>
        <taxon>Bacteria</taxon>
        <taxon>Pseudomonadati</taxon>
        <taxon>Pseudomonadota</taxon>
        <taxon>Alphaproteobacteria</taxon>
        <taxon>Rhodospirillales</taxon>
        <taxon>Oceanibaculaceae</taxon>
        <taxon>Oceanibaculum</taxon>
    </lineage>
</organism>
<dbReference type="SUPFAM" id="SSF56235">
    <property type="entry name" value="N-terminal nucleophile aminohydrolases (Ntn hydrolases)"/>
    <property type="match status" value="1"/>
</dbReference>
<evidence type="ECO:0000256" key="1">
    <source>
        <dbReference type="ARBA" id="ARBA00009381"/>
    </source>
</evidence>
<evidence type="ECO:0000313" key="5">
    <source>
        <dbReference type="EMBL" id="RKQ68191.1"/>
    </source>
</evidence>
<dbReference type="InterPro" id="IPR043137">
    <property type="entry name" value="GGT_ssub_C"/>
</dbReference>
<comment type="caution">
    <text evidence="5">The sequence shown here is derived from an EMBL/GenBank/DDBJ whole genome shotgun (WGS) entry which is preliminary data.</text>
</comment>
<dbReference type="GO" id="GO:0016740">
    <property type="term" value="F:transferase activity"/>
    <property type="evidence" value="ECO:0007669"/>
    <property type="project" value="UniProtKB-KW"/>
</dbReference>
<evidence type="ECO:0000256" key="2">
    <source>
        <dbReference type="ARBA" id="ARBA00022679"/>
    </source>
</evidence>
<dbReference type="GO" id="GO:0016787">
    <property type="term" value="F:hydrolase activity"/>
    <property type="evidence" value="ECO:0007669"/>
    <property type="project" value="UniProtKB-KW"/>
</dbReference>
<dbReference type="AlphaFoldDB" id="A0A420WB06"/>
<sequence>MQPRIENWQITKPVIRSKGGIVAAQSARAARLGAEVLADGGNAVDAAVTTAFALSVFEPWMSGMGGIGYMLIYSAKEKKVHAIDFAAISPRKLDTAAYPLASGGTDSDFFNWPAVKDGRNLKGPLSIAVPGAVDGLGLAHERFGSKPWADLLQPAIAAAKAGHPVDWWTTLRVAGEAVTIREFPTTSAVYMPNGLPPAQGEGAAPRLDMGHLADTMTRLAEAGRRDFYEGEIARAIASDMKEMGGFLDRDDLAAYKAHFATPTQHKRGQGTIHLLPGLNAGPTFADTLARLPADLGRNASDADCFAAYAKALTAAYQRRMESMGHDGDMAGQGCTTHFSVVDAEGNMVSLTNTLLSVFGSKVVLPKTGVMMNNGINWFDPRPGRANSIAAGKRPLCNMSPAMVTKDGEGWFAIGASGGRRIFPAVFQLSLFLAERGMDLETAMHAPRINVDGPDRIEAHPDLDAAVLDALEQVAPVTLTEPTIVPTSYATPQVVLREGGVNYGGAHPHSPAAAAITVLPS</sequence>